<feature type="binding site" evidence="15">
    <location>
        <begin position="207"/>
        <end position="214"/>
    </location>
    <ligand>
        <name>ATP</name>
        <dbReference type="ChEBI" id="CHEBI:30616"/>
    </ligand>
</feature>
<feature type="region of interest" description="Disordered" evidence="17">
    <location>
        <begin position="616"/>
        <end position="640"/>
    </location>
</feature>
<keyword evidence="11 15" id="KW-1133">Transmembrane helix</keyword>
<comment type="caution">
    <text evidence="19">The sequence shown here is derived from an EMBL/GenBank/DDBJ whole genome shotgun (WGS) entry which is preliminary data.</text>
</comment>
<dbReference type="GO" id="GO:0004176">
    <property type="term" value="F:ATP-dependent peptidase activity"/>
    <property type="evidence" value="ECO:0007669"/>
    <property type="project" value="InterPro"/>
</dbReference>
<evidence type="ECO:0000259" key="18">
    <source>
        <dbReference type="SMART" id="SM00382"/>
    </source>
</evidence>
<dbReference type="Pfam" id="PF00004">
    <property type="entry name" value="AAA"/>
    <property type="match status" value="1"/>
</dbReference>
<dbReference type="InterPro" id="IPR003959">
    <property type="entry name" value="ATPase_AAA_core"/>
</dbReference>
<evidence type="ECO:0000256" key="2">
    <source>
        <dbReference type="ARBA" id="ARBA00010044"/>
    </source>
</evidence>
<dbReference type="GO" id="GO:0008270">
    <property type="term" value="F:zinc ion binding"/>
    <property type="evidence" value="ECO:0007669"/>
    <property type="project" value="UniProtKB-UniRule"/>
</dbReference>
<dbReference type="InterPro" id="IPR037219">
    <property type="entry name" value="Peptidase_M41-like"/>
</dbReference>
<dbReference type="InterPro" id="IPR041569">
    <property type="entry name" value="AAA_lid_3"/>
</dbReference>
<evidence type="ECO:0000256" key="7">
    <source>
        <dbReference type="ARBA" id="ARBA00022741"/>
    </source>
</evidence>
<dbReference type="InterPro" id="IPR011546">
    <property type="entry name" value="Pept_M41_FtsH_extracell"/>
</dbReference>
<dbReference type="RefSeq" id="WP_154457879.1">
    <property type="nucleotide sequence ID" value="NZ_VUMV01000004.1"/>
</dbReference>
<keyword evidence="12 15" id="KW-0482">Metalloprotease</keyword>
<dbReference type="Gene3D" id="3.30.720.210">
    <property type="match status" value="1"/>
</dbReference>
<dbReference type="EMBL" id="VUMV01000004">
    <property type="protein sequence ID" value="MST81963.1"/>
    <property type="molecule type" value="Genomic_DNA"/>
</dbReference>
<dbReference type="GO" id="GO:0016887">
    <property type="term" value="F:ATP hydrolysis activity"/>
    <property type="evidence" value="ECO:0007669"/>
    <property type="project" value="UniProtKB-UniRule"/>
</dbReference>
<evidence type="ECO:0000256" key="15">
    <source>
        <dbReference type="HAMAP-Rule" id="MF_01458"/>
    </source>
</evidence>
<dbReference type="FunFam" id="3.40.50.300:FF:000001">
    <property type="entry name" value="ATP-dependent zinc metalloprotease FtsH"/>
    <property type="match status" value="1"/>
</dbReference>
<dbReference type="EC" id="3.4.24.-" evidence="15"/>
<dbReference type="PANTHER" id="PTHR23076:SF97">
    <property type="entry name" value="ATP-DEPENDENT ZINC METALLOPROTEASE YME1L1"/>
    <property type="match status" value="1"/>
</dbReference>
<dbReference type="InterPro" id="IPR027417">
    <property type="entry name" value="P-loop_NTPase"/>
</dbReference>
<dbReference type="CDD" id="cd19501">
    <property type="entry name" value="RecA-like_FtsH"/>
    <property type="match status" value="1"/>
</dbReference>
<dbReference type="GO" id="GO:0004222">
    <property type="term" value="F:metalloendopeptidase activity"/>
    <property type="evidence" value="ECO:0007669"/>
    <property type="project" value="InterPro"/>
</dbReference>
<dbReference type="Pfam" id="PF06480">
    <property type="entry name" value="FtsH_ext"/>
    <property type="match status" value="1"/>
</dbReference>
<feature type="transmembrane region" description="Helical" evidence="15">
    <location>
        <begin position="110"/>
        <end position="131"/>
    </location>
</feature>
<keyword evidence="13 15" id="KW-0472">Membrane</keyword>
<comment type="similarity">
    <text evidence="16">Belongs to the AAA ATPase family.</text>
</comment>
<evidence type="ECO:0000256" key="14">
    <source>
        <dbReference type="ARBA" id="ARBA00061570"/>
    </source>
</evidence>
<keyword evidence="4 15" id="KW-0645">Protease</keyword>
<evidence type="ECO:0000256" key="1">
    <source>
        <dbReference type="ARBA" id="ARBA00004370"/>
    </source>
</evidence>
<evidence type="ECO:0000256" key="12">
    <source>
        <dbReference type="ARBA" id="ARBA00023049"/>
    </source>
</evidence>
<name>A0A7X2P825_9FIRM</name>
<evidence type="ECO:0000256" key="4">
    <source>
        <dbReference type="ARBA" id="ARBA00022670"/>
    </source>
</evidence>
<comment type="cofactor">
    <cofactor evidence="15">
        <name>Zn(2+)</name>
        <dbReference type="ChEBI" id="CHEBI:29105"/>
    </cofactor>
    <text evidence="15">Binds 1 zinc ion per subunit.</text>
</comment>
<dbReference type="PANTHER" id="PTHR23076">
    <property type="entry name" value="METALLOPROTEASE M41 FTSH"/>
    <property type="match status" value="1"/>
</dbReference>
<comment type="similarity">
    <text evidence="14 15">In the central section; belongs to the AAA ATPase family.</text>
</comment>
<dbReference type="GO" id="GO:0006508">
    <property type="term" value="P:proteolysis"/>
    <property type="evidence" value="ECO:0007669"/>
    <property type="project" value="UniProtKB-KW"/>
</dbReference>
<dbReference type="SMART" id="SM00382">
    <property type="entry name" value="AAA"/>
    <property type="match status" value="1"/>
</dbReference>
<comment type="subcellular location">
    <subcellularLocation>
        <location evidence="15">Cell membrane</location>
        <topology evidence="15">Multi-pass membrane protein</topology>
        <orientation evidence="15">Cytoplasmic side</orientation>
    </subcellularLocation>
    <subcellularLocation>
        <location evidence="1">Membrane</location>
    </subcellularLocation>
</comment>
<sequence length="640" mass="70280">MKEVKNNKRPLIFYYVLAMIVLLLLNLLLVPKINSAQIEDSTYGNFLEMLDKGEVKEVQVDSQDSVIYFTDGSGQKYQTGLMNDYKLVDRLYDAGITDFETPIVQQMSPVLSFILSWILPIVVIYFLGMLLMRSVQTRMGGGMGDAMSFGKSNAKVYIKSETGIKFKDVAGEDEAKELLQEIVDFLHNPAKYTEIGAKMPKGALLVGPPGTGKTLLAKAVAGEAEVPFFSISGSEFVEMFVGMGAAKVRDLFKQANEKAPCIVFIDEIDTIGKKRDGSGFAGNDEREQTLNQLLAEMDGFDARKGVVILAATNRPDSLDPALLRPGRFDRRIPVELPDLKGREEILRLHAKKIKISDNVDFNAVARTASGASGAELANMINEAALRAVRDGRKFVTQNDLLESVEVVIAGYQKKNKVLSNKEKLIVAYHETGHALVAAMQTHSAPVTKITIIPRTSGALGYTMQVDEGEHNLMSKEELENRIATFTGGRVAEDLVFHSITTGASNDIEQATKMARAMITRFGMSEDFGMVAMETVSNKYLGGDTSLSCSEQTAGKIDQMVVALVQKEYSKAEKILSENMGKLHELAKDLYEKETITGEEFMDILNREPEALPEVKYVDKKENGAAEEGTADEAGSAPDQN</sequence>
<evidence type="ECO:0000256" key="3">
    <source>
        <dbReference type="ARBA" id="ARBA00022475"/>
    </source>
</evidence>
<feature type="domain" description="AAA+ ATPase" evidence="18">
    <location>
        <begin position="199"/>
        <end position="338"/>
    </location>
</feature>
<evidence type="ECO:0000256" key="16">
    <source>
        <dbReference type="RuleBase" id="RU003651"/>
    </source>
</evidence>
<evidence type="ECO:0000313" key="20">
    <source>
        <dbReference type="Proteomes" id="UP000466864"/>
    </source>
</evidence>
<keyword evidence="9 15" id="KW-0862">Zinc</keyword>
<comment type="similarity">
    <text evidence="2 15">In the C-terminal section; belongs to the peptidase M41 family.</text>
</comment>
<dbReference type="Pfam" id="PF17862">
    <property type="entry name" value="AAA_lid_3"/>
    <property type="match status" value="1"/>
</dbReference>
<keyword evidence="5 15" id="KW-0812">Transmembrane</keyword>
<dbReference type="Gene3D" id="1.10.8.60">
    <property type="match status" value="1"/>
</dbReference>
<organism evidence="19 20">
    <name type="scientific">Bilifractor porci</name>
    <dbReference type="NCBI Taxonomy" id="2606636"/>
    <lineage>
        <taxon>Bacteria</taxon>
        <taxon>Bacillati</taxon>
        <taxon>Bacillota</taxon>
        <taxon>Clostridia</taxon>
        <taxon>Lachnospirales</taxon>
        <taxon>Lachnospiraceae</taxon>
        <taxon>Bilifractor</taxon>
    </lineage>
</organism>
<dbReference type="Pfam" id="PF01434">
    <property type="entry name" value="Peptidase_M41"/>
    <property type="match status" value="1"/>
</dbReference>
<feature type="binding site" evidence="15">
    <location>
        <position position="429"/>
    </location>
    <ligand>
        <name>Zn(2+)</name>
        <dbReference type="ChEBI" id="CHEBI:29105"/>
        <note>catalytic</note>
    </ligand>
</feature>
<evidence type="ECO:0000256" key="10">
    <source>
        <dbReference type="ARBA" id="ARBA00022840"/>
    </source>
</evidence>
<dbReference type="InterPro" id="IPR005936">
    <property type="entry name" value="FtsH"/>
</dbReference>
<dbReference type="GO" id="GO:0030163">
    <property type="term" value="P:protein catabolic process"/>
    <property type="evidence" value="ECO:0007669"/>
    <property type="project" value="UniProtKB-UniRule"/>
</dbReference>
<keyword evidence="10 15" id="KW-0067">ATP-binding</keyword>
<keyword evidence="8 15" id="KW-0378">Hydrolase</keyword>
<gene>
    <name evidence="19" type="primary">hflB</name>
    <name evidence="15" type="synonym">ftsH</name>
    <name evidence="19" type="ORF">FYJ60_06500</name>
</gene>
<feature type="binding site" evidence="15">
    <location>
        <position position="506"/>
    </location>
    <ligand>
        <name>Zn(2+)</name>
        <dbReference type="ChEBI" id="CHEBI:29105"/>
        <note>catalytic</note>
    </ligand>
</feature>
<dbReference type="NCBIfam" id="TIGR01241">
    <property type="entry name" value="FtsH_fam"/>
    <property type="match status" value="1"/>
</dbReference>
<feature type="transmembrane region" description="Helical" evidence="15">
    <location>
        <begin position="12"/>
        <end position="30"/>
    </location>
</feature>
<keyword evidence="20" id="KW-1185">Reference proteome</keyword>
<reference evidence="19 20" key="1">
    <citation type="submission" date="2019-08" db="EMBL/GenBank/DDBJ databases">
        <title>In-depth cultivation of the pig gut microbiome towards novel bacterial diversity and tailored functional studies.</title>
        <authorList>
            <person name="Wylensek D."/>
            <person name="Hitch T.C.A."/>
            <person name="Clavel T."/>
        </authorList>
    </citation>
    <scope>NUCLEOTIDE SEQUENCE [LARGE SCALE GENOMIC DNA]</scope>
    <source>
        <strain evidence="19 20">Oil+RF-744-WCA-WT-13</strain>
    </source>
</reference>
<evidence type="ECO:0000256" key="6">
    <source>
        <dbReference type="ARBA" id="ARBA00022723"/>
    </source>
</evidence>
<evidence type="ECO:0000256" key="17">
    <source>
        <dbReference type="SAM" id="MobiDB-lite"/>
    </source>
</evidence>
<feature type="active site" evidence="15">
    <location>
        <position position="430"/>
    </location>
</feature>
<evidence type="ECO:0000256" key="11">
    <source>
        <dbReference type="ARBA" id="ARBA00022989"/>
    </source>
</evidence>
<dbReference type="HAMAP" id="MF_01458">
    <property type="entry name" value="FtsH"/>
    <property type="match status" value="1"/>
</dbReference>
<accession>A0A7X2P825</accession>
<comment type="function">
    <text evidence="15">Acts as a processive, ATP-dependent zinc metallopeptidase for both cytoplasmic and membrane proteins. Plays a role in the quality control of integral membrane proteins.</text>
</comment>
<proteinExistence type="inferred from homology"/>
<dbReference type="Gene3D" id="1.20.58.760">
    <property type="entry name" value="Peptidase M41"/>
    <property type="match status" value="1"/>
</dbReference>
<evidence type="ECO:0000313" key="19">
    <source>
        <dbReference type="EMBL" id="MST81963.1"/>
    </source>
</evidence>
<dbReference type="AlphaFoldDB" id="A0A7X2P825"/>
<feature type="binding site" evidence="15">
    <location>
        <position position="433"/>
    </location>
    <ligand>
        <name>Zn(2+)</name>
        <dbReference type="ChEBI" id="CHEBI:29105"/>
        <note>catalytic</note>
    </ligand>
</feature>
<evidence type="ECO:0000256" key="9">
    <source>
        <dbReference type="ARBA" id="ARBA00022833"/>
    </source>
</evidence>
<dbReference type="Proteomes" id="UP000466864">
    <property type="component" value="Unassembled WGS sequence"/>
</dbReference>
<evidence type="ECO:0000256" key="8">
    <source>
        <dbReference type="ARBA" id="ARBA00022801"/>
    </source>
</evidence>
<dbReference type="GO" id="GO:0005886">
    <property type="term" value="C:plasma membrane"/>
    <property type="evidence" value="ECO:0007669"/>
    <property type="project" value="UniProtKB-SubCell"/>
</dbReference>
<keyword evidence="3 15" id="KW-1003">Cell membrane</keyword>
<evidence type="ECO:0000256" key="5">
    <source>
        <dbReference type="ARBA" id="ARBA00022692"/>
    </source>
</evidence>
<dbReference type="InterPro" id="IPR000642">
    <property type="entry name" value="Peptidase_M41"/>
</dbReference>
<dbReference type="Gene3D" id="3.40.50.300">
    <property type="entry name" value="P-loop containing nucleotide triphosphate hydrolases"/>
    <property type="match status" value="1"/>
</dbReference>
<dbReference type="InterPro" id="IPR003593">
    <property type="entry name" value="AAA+_ATPase"/>
</dbReference>
<evidence type="ECO:0000256" key="13">
    <source>
        <dbReference type="ARBA" id="ARBA00023136"/>
    </source>
</evidence>
<keyword evidence="7 15" id="KW-0547">Nucleotide-binding</keyword>
<dbReference type="FunFam" id="1.10.8.60:FF:000001">
    <property type="entry name" value="ATP-dependent zinc metalloprotease FtsH"/>
    <property type="match status" value="1"/>
</dbReference>
<dbReference type="InterPro" id="IPR003960">
    <property type="entry name" value="ATPase_AAA_CS"/>
</dbReference>
<keyword evidence="6 15" id="KW-0479">Metal-binding</keyword>
<protein>
    <recommendedName>
        <fullName evidence="15">ATP-dependent zinc metalloprotease FtsH</fullName>
        <ecNumber evidence="15">3.4.24.-</ecNumber>
    </recommendedName>
</protein>
<dbReference type="GO" id="GO:0005524">
    <property type="term" value="F:ATP binding"/>
    <property type="evidence" value="ECO:0007669"/>
    <property type="project" value="UniProtKB-UniRule"/>
</dbReference>
<dbReference type="FunFam" id="1.20.58.760:FF:000001">
    <property type="entry name" value="ATP-dependent zinc metalloprotease FtsH"/>
    <property type="match status" value="1"/>
</dbReference>
<comment type="subunit">
    <text evidence="15">Homohexamer.</text>
</comment>
<dbReference type="PROSITE" id="PS00674">
    <property type="entry name" value="AAA"/>
    <property type="match status" value="1"/>
</dbReference>
<feature type="compositionally biased region" description="Low complexity" evidence="17">
    <location>
        <begin position="625"/>
        <end position="640"/>
    </location>
</feature>
<dbReference type="SUPFAM" id="SSF140990">
    <property type="entry name" value="FtsH protease domain-like"/>
    <property type="match status" value="1"/>
</dbReference>
<dbReference type="SUPFAM" id="SSF52540">
    <property type="entry name" value="P-loop containing nucleoside triphosphate hydrolases"/>
    <property type="match status" value="1"/>
</dbReference>